<dbReference type="KEGG" id="sus:Acid_4683"/>
<protein>
    <submittedName>
        <fullName evidence="1">Uncharacterized protein</fullName>
    </submittedName>
</protein>
<dbReference type="EMBL" id="CP000473">
    <property type="protein sequence ID" value="ABJ85642.1"/>
    <property type="molecule type" value="Genomic_DNA"/>
</dbReference>
<dbReference type="InParanoid" id="Q01XH3"/>
<sequence length="91" mass="10278">MLEYANHQDIRQRLWDELETARAEHVAASRQFDLTVHESPSGLPHPDGVLRMQQVGRNAGSALQDYMRALKRFTDFTLNGTIPPDLLPPAP</sequence>
<reference evidence="1" key="1">
    <citation type="submission" date="2006-10" db="EMBL/GenBank/DDBJ databases">
        <title>Complete sequence of Solibacter usitatus Ellin6076.</title>
        <authorList>
            <consortium name="US DOE Joint Genome Institute"/>
            <person name="Copeland A."/>
            <person name="Lucas S."/>
            <person name="Lapidus A."/>
            <person name="Barry K."/>
            <person name="Detter J.C."/>
            <person name="Glavina del Rio T."/>
            <person name="Hammon N."/>
            <person name="Israni S."/>
            <person name="Dalin E."/>
            <person name="Tice H."/>
            <person name="Pitluck S."/>
            <person name="Thompson L.S."/>
            <person name="Brettin T."/>
            <person name="Bruce D."/>
            <person name="Han C."/>
            <person name="Tapia R."/>
            <person name="Gilna P."/>
            <person name="Schmutz J."/>
            <person name="Larimer F."/>
            <person name="Land M."/>
            <person name="Hauser L."/>
            <person name="Kyrpides N."/>
            <person name="Mikhailova N."/>
            <person name="Janssen P.H."/>
            <person name="Kuske C.R."/>
            <person name="Richardson P."/>
        </authorList>
    </citation>
    <scope>NUCLEOTIDE SEQUENCE</scope>
    <source>
        <strain evidence="1">Ellin6076</strain>
    </source>
</reference>
<accession>Q01XH3</accession>
<gene>
    <name evidence="1" type="ordered locus">Acid_4683</name>
</gene>
<dbReference type="HOGENOM" id="CLU_183088_0_0_0"/>
<evidence type="ECO:0000313" key="1">
    <source>
        <dbReference type="EMBL" id="ABJ85642.1"/>
    </source>
</evidence>
<dbReference type="AlphaFoldDB" id="Q01XH3"/>
<proteinExistence type="predicted"/>
<dbReference type="STRING" id="234267.Acid_4683"/>
<organism evidence="1">
    <name type="scientific">Solibacter usitatus (strain Ellin6076)</name>
    <dbReference type="NCBI Taxonomy" id="234267"/>
    <lineage>
        <taxon>Bacteria</taxon>
        <taxon>Pseudomonadati</taxon>
        <taxon>Acidobacteriota</taxon>
        <taxon>Terriglobia</taxon>
        <taxon>Bryobacterales</taxon>
        <taxon>Solibacteraceae</taxon>
        <taxon>Candidatus Solibacter</taxon>
    </lineage>
</organism>
<name>Q01XH3_SOLUE</name>